<organism evidence="1 2">
    <name type="scientific">Trichophyton soudanense CBS 452.61</name>
    <dbReference type="NCBI Taxonomy" id="1215331"/>
    <lineage>
        <taxon>Eukaryota</taxon>
        <taxon>Fungi</taxon>
        <taxon>Dikarya</taxon>
        <taxon>Ascomycota</taxon>
        <taxon>Pezizomycotina</taxon>
        <taxon>Eurotiomycetes</taxon>
        <taxon>Eurotiomycetidae</taxon>
        <taxon>Onygenales</taxon>
        <taxon>Arthrodermataceae</taxon>
        <taxon>Trichophyton</taxon>
    </lineage>
</organism>
<gene>
    <name evidence="1" type="ORF">H105_04787</name>
</gene>
<dbReference type="EMBL" id="KK208859">
    <property type="protein sequence ID" value="EZF73318.1"/>
    <property type="molecule type" value="Genomic_DNA"/>
</dbReference>
<evidence type="ECO:0000313" key="1">
    <source>
        <dbReference type="EMBL" id="EZF73318.1"/>
    </source>
</evidence>
<name>A0A022XSK9_TRISD</name>
<sequence length="105" mass="12557">MSGQSKCRENQRDCSMLFQGVKLDSYCIIFDRMKNQTGISEMEGRGRMEVRVHIYQLAADLQPQVVYGLLYVYRRKAIRVVTRKGKGYFEEREWSRRCMRVQYMV</sequence>
<dbReference type="HOGENOM" id="CLU_2238559_0_0_1"/>
<reference evidence="1 2" key="1">
    <citation type="submission" date="2014-02" db="EMBL/GenBank/DDBJ databases">
        <title>The Genome Sequence of Trichophyton rubrum (morphotype soudanense) CBS 452.61.</title>
        <authorList>
            <consortium name="The Broad Institute Genomics Platform"/>
            <person name="Cuomo C.A."/>
            <person name="White T.C."/>
            <person name="Graser Y."/>
            <person name="Martinez-Rossi N."/>
            <person name="Heitman J."/>
            <person name="Young S.K."/>
            <person name="Zeng Q."/>
            <person name="Gargeya S."/>
            <person name="Abouelleil A."/>
            <person name="Alvarado L."/>
            <person name="Chapman S.B."/>
            <person name="Gainer-Dewar J."/>
            <person name="Goldberg J."/>
            <person name="Griggs A."/>
            <person name="Gujja S."/>
            <person name="Hansen M."/>
            <person name="Howarth C."/>
            <person name="Imamovic A."/>
            <person name="Larimer J."/>
            <person name="Martinez D."/>
            <person name="Murphy C."/>
            <person name="Pearson M.D."/>
            <person name="Persinoti G."/>
            <person name="Poon T."/>
            <person name="Priest M."/>
            <person name="Roberts A.D."/>
            <person name="Saif S."/>
            <person name="Shea T.D."/>
            <person name="Sykes S.N."/>
            <person name="Wortman J."/>
            <person name="Nusbaum C."/>
            <person name="Birren B."/>
        </authorList>
    </citation>
    <scope>NUCLEOTIDE SEQUENCE [LARGE SCALE GENOMIC DNA]</scope>
    <source>
        <strain evidence="1 2">CBS 452.61</strain>
    </source>
</reference>
<proteinExistence type="predicted"/>
<evidence type="ECO:0000313" key="2">
    <source>
        <dbReference type="Proteomes" id="UP000023623"/>
    </source>
</evidence>
<protein>
    <submittedName>
        <fullName evidence="1">Uncharacterized protein</fullName>
    </submittedName>
</protein>
<dbReference type="AlphaFoldDB" id="A0A022XSK9"/>
<dbReference type="Proteomes" id="UP000023623">
    <property type="component" value="Unassembled WGS sequence"/>
</dbReference>
<keyword evidence="2" id="KW-1185">Reference proteome</keyword>
<accession>A0A022XSK9</accession>